<evidence type="ECO:0000256" key="1">
    <source>
        <dbReference type="ARBA" id="ARBA00001974"/>
    </source>
</evidence>
<dbReference type="InterPro" id="IPR006076">
    <property type="entry name" value="FAD-dep_OxRdtase"/>
</dbReference>
<reference evidence="7 8" key="2">
    <citation type="journal article" date="2014" name="Proc. Natl. Acad. Sci. U.S.A.">
        <title>Trajectory and genomic determinants of fungal-pathogen speciation and host adaptation.</title>
        <authorList>
            <person name="Hu X."/>
            <person name="Xiao G."/>
            <person name="Zheng P."/>
            <person name="Shang Y."/>
            <person name="Su Y."/>
            <person name="Zhang X."/>
            <person name="Liu X."/>
            <person name="Zhan S."/>
            <person name="St Leger R.J."/>
            <person name="Wang C."/>
        </authorList>
    </citation>
    <scope>GENOME REANNOTATION</scope>
    <source>
        <strain evidence="8">ARSEF 23 / ATCC MYA-3075</strain>
    </source>
</reference>
<dbReference type="KEGG" id="maj:MAA_00905"/>
<dbReference type="SUPFAM" id="SSF51905">
    <property type="entry name" value="FAD/NAD(P)-binding domain"/>
    <property type="match status" value="1"/>
</dbReference>
<evidence type="ECO:0000256" key="2">
    <source>
        <dbReference type="ARBA" id="ARBA00010989"/>
    </source>
</evidence>
<dbReference type="InterPro" id="IPR045170">
    <property type="entry name" value="MTOX"/>
</dbReference>
<dbReference type="AlphaFoldDB" id="E9EJU6"/>
<evidence type="ECO:0000256" key="3">
    <source>
        <dbReference type="ARBA" id="ARBA00022630"/>
    </source>
</evidence>
<evidence type="ECO:0000259" key="6">
    <source>
        <dbReference type="Pfam" id="PF01266"/>
    </source>
</evidence>
<keyword evidence="3" id="KW-0285">Flavoprotein</keyword>
<evidence type="ECO:0000313" key="8">
    <source>
        <dbReference type="Proteomes" id="UP000002498"/>
    </source>
</evidence>
<protein>
    <submittedName>
        <fullName evidence="7">FAD dependent oxidoreductase</fullName>
    </submittedName>
</protein>
<dbReference type="GeneID" id="19255191"/>
<dbReference type="Gene3D" id="3.30.9.10">
    <property type="entry name" value="D-Amino Acid Oxidase, subunit A, domain 2"/>
    <property type="match status" value="1"/>
</dbReference>
<comment type="cofactor">
    <cofactor evidence="1">
        <name>FAD</name>
        <dbReference type="ChEBI" id="CHEBI:57692"/>
    </cofactor>
</comment>
<dbReference type="PANTHER" id="PTHR10961">
    <property type="entry name" value="PEROXISOMAL SARCOSINE OXIDASE"/>
    <property type="match status" value="1"/>
</dbReference>
<dbReference type="HOGENOM" id="CLU_111228_0_0_1"/>
<dbReference type="OrthoDB" id="2219495at2759"/>
<dbReference type="EMBL" id="ADNJ02000008">
    <property type="protein sequence ID" value="EFZ03831.1"/>
    <property type="molecule type" value="Genomic_DNA"/>
</dbReference>
<dbReference type="RefSeq" id="XP_007817094.1">
    <property type="nucleotide sequence ID" value="XM_007818903.1"/>
</dbReference>
<dbReference type="GO" id="GO:0050660">
    <property type="term" value="F:flavin adenine dinucleotide binding"/>
    <property type="evidence" value="ECO:0007669"/>
    <property type="project" value="InterPro"/>
</dbReference>
<gene>
    <name evidence="7" type="ORF">MAA_00905</name>
</gene>
<accession>E9EJU6</accession>
<evidence type="ECO:0000313" key="7">
    <source>
        <dbReference type="EMBL" id="EFZ03831.1"/>
    </source>
</evidence>
<evidence type="ECO:0000256" key="4">
    <source>
        <dbReference type="ARBA" id="ARBA00022827"/>
    </source>
</evidence>
<reference evidence="7 8" key="1">
    <citation type="journal article" date="2011" name="PLoS Genet.">
        <title>Genome sequencing and comparative transcriptomics of the model entomopathogenic fungi Metarhizium anisopliae and M. acridum.</title>
        <authorList>
            <person name="Gao Q."/>
            <person name="Jin K."/>
            <person name="Ying S.H."/>
            <person name="Zhang Y."/>
            <person name="Xiao G."/>
            <person name="Shang Y."/>
            <person name="Duan Z."/>
            <person name="Hu X."/>
            <person name="Xie X.Q."/>
            <person name="Zhou G."/>
            <person name="Peng G."/>
            <person name="Luo Z."/>
            <person name="Huang W."/>
            <person name="Wang B."/>
            <person name="Fang W."/>
            <person name="Wang S."/>
            <person name="Zhong Y."/>
            <person name="Ma L.J."/>
            <person name="St Leger R.J."/>
            <person name="Zhao G.P."/>
            <person name="Pei Y."/>
            <person name="Feng M.G."/>
            <person name="Xia Y."/>
            <person name="Wang C."/>
        </authorList>
    </citation>
    <scope>NUCLEOTIDE SEQUENCE [LARGE SCALE GENOMIC DNA]</scope>
    <source>
        <strain evidence="8">ARSEF 23 / ATCC MYA-3075</strain>
    </source>
</reference>
<dbReference type="InterPro" id="IPR036188">
    <property type="entry name" value="FAD/NAD-bd_sf"/>
</dbReference>
<evidence type="ECO:0000256" key="5">
    <source>
        <dbReference type="ARBA" id="ARBA00023002"/>
    </source>
</evidence>
<organism evidence="7 8">
    <name type="scientific">Metarhizium robertsii (strain ARSEF 23 / ATCC MYA-3075)</name>
    <name type="common">Metarhizium anisopliae (strain ARSEF 23)</name>
    <dbReference type="NCBI Taxonomy" id="655844"/>
    <lineage>
        <taxon>Eukaryota</taxon>
        <taxon>Fungi</taxon>
        <taxon>Dikarya</taxon>
        <taxon>Ascomycota</taxon>
        <taxon>Pezizomycotina</taxon>
        <taxon>Sordariomycetes</taxon>
        <taxon>Hypocreomycetidae</taxon>
        <taxon>Hypocreales</taxon>
        <taxon>Clavicipitaceae</taxon>
        <taxon>Metarhizium</taxon>
    </lineage>
</organism>
<comment type="caution">
    <text evidence="7">The sequence shown here is derived from an EMBL/GenBank/DDBJ whole genome shotgun (WGS) entry which is preliminary data.</text>
</comment>
<keyword evidence="4" id="KW-0274">FAD</keyword>
<sequence>MAPAGSSYIIVGAGVFGVSTAYHLIRKYPSASVTLVDRDAFDADSRVAASWDWNKVMRADYDDPVYCELALEAQDVFTSDPLWRPFFHQTGLYWMCGRDYARDCIRNFERLGRHHDISVWPVDEARNMFGGLFSESDYTNVEQVLARAGGWVAAGDCLQAVTRRVLELGVAYVADEVAALQTTTFPLPIVLGPSNFGNKHEPGSTEPKLQPVSNSF</sequence>
<comment type="similarity">
    <text evidence="2">Belongs to the MSOX/MTOX family.</text>
</comment>
<name>E9EJU6_METRA</name>
<feature type="domain" description="FAD dependent oxidoreductase" evidence="6">
    <location>
        <begin position="8"/>
        <end position="181"/>
    </location>
</feature>
<dbReference type="PANTHER" id="PTHR10961:SF37">
    <property type="entry name" value="FAD DEPENDENT OXIDOREDUCTASE DOMAIN-CONTAINING PROTEIN"/>
    <property type="match status" value="1"/>
</dbReference>
<dbReference type="Proteomes" id="UP000002498">
    <property type="component" value="Unassembled WGS sequence"/>
</dbReference>
<keyword evidence="5" id="KW-0560">Oxidoreductase</keyword>
<dbReference type="Gene3D" id="3.50.50.60">
    <property type="entry name" value="FAD/NAD(P)-binding domain"/>
    <property type="match status" value="1"/>
</dbReference>
<dbReference type="GO" id="GO:0008115">
    <property type="term" value="F:sarcosine oxidase activity"/>
    <property type="evidence" value="ECO:0007669"/>
    <property type="project" value="TreeGrafter"/>
</dbReference>
<dbReference type="GO" id="GO:0051698">
    <property type="term" value="F:saccharopine oxidase activity"/>
    <property type="evidence" value="ECO:0007669"/>
    <property type="project" value="TreeGrafter"/>
</dbReference>
<keyword evidence="8" id="KW-1185">Reference proteome</keyword>
<proteinExistence type="inferred from homology"/>
<dbReference type="Pfam" id="PF01266">
    <property type="entry name" value="DAO"/>
    <property type="match status" value="1"/>
</dbReference>